<comment type="similarity">
    <text evidence="2">Belongs to the TMCO4 family.</text>
</comment>
<evidence type="ECO:0000313" key="7">
    <source>
        <dbReference type="EMBL" id="KAJ2848245.1"/>
    </source>
</evidence>
<evidence type="ECO:0008006" key="9">
    <source>
        <dbReference type="Google" id="ProtNLM"/>
    </source>
</evidence>
<evidence type="ECO:0000256" key="6">
    <source>
        <dbReference type="SAM" id="MobiDB-lite"/>
    </source>
</evidence>
<dbReference type="GO" id="GO:0016020">
    <property type="term" value="C:membrane"/>
    <property type="evidence" value="ECO:0007669"/>
    <property type="project" value="UniProtKB-SubCell"/>
</dbReference>
<dbReference type="SUPFAM" id="SSF53474">
    <property type="entry name" value="alpha/beta-Hydrolases"/>
    <property type="match status" value="1"/>
</dbReference>
<comment type="caution">
    <text evidence="7">The sequence shown here is derived from an EMBL/GenBank/DDBJ whole genome shotgun (WGS) entry which is preliminary data.</text>
</comment>
<dbReference type="Pfam" id="PF05277">
    <property type="entry name" value="DUF726"/>
    <property type="match status" value="1"/>
</dbReference>
<proteinExistence type="inferred from homology"/>
<sequence length="254" mass="27983">MNAGPIVADLLLQRVQGQRPVTLIGYSIGARLIFYALLELANMNAFGLVEDVYLFGAPVVASEEEWRKAASVVGGRFVNAYSTKDWILGFFYRTTNLGRKSVAGLHSITGVKGLENVDVSEEVPGHNAYREVLPILLFNLGVPVTSVELQDLNKNAGNSDEDRAMISELEKAAELLEEHEKRKKNVWPWQWSLWDSSPSTQTQSSISQTATRSEVDAAARQLADLGVTLKEVPSTLPALVMDNDKSEEHKPNSD</sequence>
<keyword evidence="5" id="KW-0472">Membrane</keyword>
<evidence type="ECO:0000256" key="3">
    <source>
        <dbReference type="ARBA" id="ARBA00022692"/>
    </source>
</evidence>
<comment type="subcellular location">
    <subcellularLocation>
        <location evidence="1">Membrane</location>
        <topology evidence="1">Multi-pass membrane protein</topology>
    </subcellularLocation>
</comment>
<dbReference type="PANTHER" id="PTHR17920">
    <property type="entry name" value="TRANSMEMBRANE AND COILED-COIL DOMAIN-CONTAINING PROTEIN 4 TMCO4"/>
    <property type="match status" value="1"/>
</dbReference>
<evidence type="ECO:0000256" key="4">
    <source>
        <dbReference type="ARBA" id="ARBA00022989"/>
    </source>
</evidence>
<dbReference type="PANTHER" id="PTHR17920:SF3">
    <property type="entry name" value="TRANSMEMBRANE AND COILED-COIL DOMAIN-CONTAINING PROTEIN 4"/>
    <property type="match status" value="1"/>
</dbReference>
<keyword evidence="4" id="KW-1133">Transmembrane helix</keyword>
<keyword evidence="8" id="KW-1185">Reference proteome</keyword>
<evidence type="ECO:0000313" key="8">
    <source>
        <dbReference type="Proteomes" id="UP001139887"/>
    </source>
</evidence>
<dbReference type="EMBL" id="JANBUW010000193">
    <property type="protein sequence ID" value="KAJ2848245.1"/>
    <property type="molecule type" value="Genomic_DNA"/>
</dbReference>
<feature type="region of interest" description="Disordered" evidence="6">
    <location>
        <begin position="234"/>
        <end position="254"/>
    </location>
</feature>
<evidence type="ECO:0000256" key="2">
    <source>
        <dbReference type="ARBA" id="ARBA00009824"/>
    </source>
</evidence>
<accession>A0A9W8I7U4</accession>
<name>A0A9W8I7U4_9FUNG</name>
<reference evidence="7" key="1">
    <citation type="submission" date="2022-07" db="EMBL/GenBank/DDBJ databases">
        <title>Phylogenomic reconstructions and comparative analyses of Kickxellomycotina fungi.</title>
        <authorList>
            <person name="Reynolds N.K."/>
            <person name="Stajich J.E."/>
            <person name="Barry K."/>
            <person name="Grigoriev I.V."/>
            <person name="Crous P."/>
            <person name="Smith M.E."/>
        </authorList>
    </citation>
    <scope>NUCLEOTIDE SEQUENCE</scope>
    <source>
        <strain evidence="7">NRRL 1566</strain>
    </source>
</reference>
<dbReference type="InterPro" id="IPR007941">
    <property type="entry name" value="DUF726"/>
</dbReference>
<protein>
    <recommendedName>
        <fullName evidence="9">DUF726-domain-containing protein</fullName>
    </recommendedName>
</protein>
<gene>
    <name evidence="7" type="ORF">IWW36_003415</name>
</gene>
<dbReference type="Proteomes" id="UP001139887">
    <property type="component" value="Unassembled WGS sequence"/>
</dbReference>
<evidence type="ECO:0000256" key="1">
    <source>
        <dbReference type="ARBA" id="ARBA00004141"/>
    </source>
</evidence>
<dbReference type="InterPro" id="IPR029058">
    <property type="entry name" value="AB_hydrolase_fold"/>
</dbReference>
<feature type="compositionally biased region" description="Basic and acidic residues" evidence="6">
    <location>
        <begin position="242"/>
        <end position="254"/>
    </location>
</feature>
<dbReference type="AlphaFoldDB" id="A0A9W8I7U4"/>
<keyword evidence="3" id="KW-0812">Transmembrane</keyword>
<dbReference type="OrthoDB" id="277931at2759"/>
<evidence type="ECO:0000256" key="5">
    <source>
        <dbReference type="ARBA" id="ARBA00023136"/>
    </source>
</evidence>
<organism evidence="7 8">
    <name type="scientific">Coemansia brasiliensis</name>
    <dbReference type="NCBI Taxonomy" id="2650707"/>
    <lineage>
        <taxon>Eukaryota</taxon>
        <taxon>Fungi</taxon>
        <taxon>Fungi incertae sedis</taxon>
        <taxon>Zoopagomycota</taxon>
        <taxon>Kickxellomycotina</taxon>
        <taxon>Kickxellomycetes</taxon>
        <taxon>Kickxellales</taxon>
        <taxon>Kickxellaceae</taxon>
        <taxon>Coemansia</taxon>
    </lineage>
</organism>